<evidence type="ECO:0000313" key="2">
    <source>
        <dbReference type="EMBL" id="CAE0638336.1"/>
    </source>
</evidence>
<gene>
    <name evidence="2" type="ORF">HAKA00212_LOCUS17118</name>
</gene>
<accession>A0A7S3Y1F7</accession>
<keyword evidence="1" id="KW-0812">Transmembrane</keyword>
<name>A0A7S3Y1F7_HETAK</name>
<sequence length="105" mass="12163">MMNRAASQQNQKALLLLEDVFFLLQLLPLGLISSIHIITNNIWALRKCSLPPPCIQNGHENMLVFCYCHQLLYNKLSYYSWPSFFSNDSCAKVVMFKKESFFALL</sequence>
<keyword evidence="1" id="KW-0472">Membrane</keyword>
<feature type="transmembrane region" description="Helical" evidence="1">
    <location>
        <begin position="20"/>
        <end position="39"/>
    </location>
</feature>
<dbReference type="AlphaFoldDB" id="A0A7S3Y1F7"/>
<keyword evidence="1" id="KW-1133">Transmembrane helix</keyword>
<dbReference type="EMBL" id="HBIU01037268">
    <property type="protein sequence ID" value="CAE0638336.1"/>
    <property type="molecule type" value="Transcribed_RNA"/>
</dbReference>
<protein>
    <submittedName>
        <fullName evidence="2">Uncharacterized protein</fullName>
    </submittedName>
</protein>
<proteinExistence type="predicted"/>
<reference evidence="2" key="1">
    <citation type="submission" date="2021-01" db="EMBL/GenBank/DDBJ databases">
        <authorList>
            <person name="Corre E."/>
            <person name="Pelletier E."/>
            <person name="Niang G."/>
            <person name="Scheremetjew M."/>
            <person name="Finn R."/>
            <person name="Kale V."/>
            <person name="Holt S."/>
            <person name="Cochrane G."/>
            <person name="Meng A."/>
            <person name="Brown T."/>
            <person name="Cohen L."/>
        </authorList>
    </citation>
    <scope>NUCLEOTIDE SEQUENCE</scope>
    <source>
        <strain evidence="2">CCMP3107</strain>
    </source>
</reference>
<organism evidence="2">
    <name type="scientific">Heterosigma akashiwo</name>
    <name type="common">Chromophytic alga</name>
    <name type="synonym">Heterosigma carterae</name>
    <dbReference type="NCBI Taxonomy" id="2829"/>
    <lineage>
        <taxon>Eukaryota</taxon>
        <taxon>Sar</taxon>
        <taxon>Stramenopiles</taxon>
        <taxon>Ochrophyta</taxon>
        <taxon>Raphidophyceae</taxon>
        <taxon>Chattonellales</taxon>
        <taxon>Chattonellaceae</taxon>
        <taxon>Heterosigma</taxon>
    </lineage>
</organism>
<evidence type="ECO:0000256" key="1">
    <source>
        <dbReference type="SAM" id="Phobius"/>
    </source>
</evidence>